<feature type="compositionally biased region" description="Polar residues" evidence="1">
    <location>
        <begin position="155"/>
        <end position="167"/>
    </location>
</feature>
<feature type="compositionally biased region" description="Low complexity" evidence="1">
    <location>
        <begin position="221"/>
        <end position="245"/>
    </location>
</feature>
<evidence type="ECO:0000313" key="4">
    <source>
        <dbReference type="EMBL" id="QSZ32206.1"/>
    </source>
</evidence>
<dbReference type="PRINTS" id="PR01217">
    <property type="entry name" value="PRICHEXTENSN"/>
</dbReference>
<evidence type="ECO:0000259" key="3">
    <source>
        <dbReference type="PROSITE" id="PS51212"/>
    </source>
</evidence>
<evidence type="ECO:0000313" key="5">
    <source>
        <dbReference type="Proteomes" id="UP000672032"/>
    </source>
</evidence>
<feature type="transmembrane region" description="Helical" evidence="2">
    <location>
        <begin position="251"/>
        <end position="273"/>
    </location>
</feature>
<dbReference type="PROSITE" id="PS51212">
    <property type="entry name" value="WSC"/>
    <property type="match status" value="1"/>
</dbReference>
<protein>
    <recommendedName>
        <fullName evidence="3">WSC domain-containing protein</fullName>
    </recommendedName>
</protein>
<dbReference type="Proteomes" id="UP000672032">
    <property type="component" value="Chromosome 3"/>
</dbReference>
<keyword evidence="5" id="KW-1185">Reference proteome</keyword>
<evidence type="ECO:0000256" key="2">
    <source>
        <dbReference type="SAM" id="Phobius"/>
    </source>
</evidence>
<dbReference type="InterPro" id="IPR002889">
    <property type="entry name" value="WSC_carb-bd"/>
</dbReference>
<accession>A0A8A3PAT0</accession>
<feature type="compositionally biased region" description="Polar residues" evidence="1">
    <location>
        <begin position="198"/>
        <end position="220"/>
    </location>
</feature>
<feature type="compositionally biased region" description="Low complexity" evidence="1">
    <location>
        <begin position="114"/>
        <end position="149"/>
    </location>
</feature>
<organism evidence="4 5">
    <name type="scientific">Monilinia vaccinii-corymbosi</name>
    <dbReference type="NCBI Taxonomy" id="61207"/>
    <lineage>
        <taxon>Eukaryota</taxon>
        <taxon>Fungi</taxon>
        <taxon>Dikarya</taxon>
        <taxon>Ascomycota</taxon>
        <taxon>Pezizomycotina</taxon>
        <taxon>Leotiomycetes</taxon>
        <taxon>Helotiales</taxon>
        <taxon>Sclerotiniaceae</taxon>
        <taxon>Monilinia</taxon>
    </lineage>
</organism>
<feature type="compositionally biased region" description="Low complexity" evidence="1">
    <location>
        <begin position="184"/>
        <end position="197"/>
    </location>
</feature>
<proteinExistence type="predicted"/>
<keyword evidence="2" id="KW-1133">Transmembrane helix</keyword>
<dbReference type="SMART" id="SM00321">
    <property type="entry name" value="WSC"/>
    <property type="match status" value="1"/>
</dbReference>
<keyword evidence="2" id="KW-0812">Transmembrane</keyword>
<keyword evidence="2" id="KW-0472">Membrane</keyword>
<feature type="domain" description="WSC" evidence="3">
    <location>
        <begin position="27"/>
        <end position="112"/>
    </location>
</feature>
<reference evidence="4" key="1">
    <citation type="submission" date="2020-10" db="EMBL/GenBank/DDBJ databases">
        <title>Genome Sequence of Monilinia vaccinii-corymbosi Sheds Light on Mummy Berry Disease Infection of Blueberry and Mating Type.</title>
        <authorList>
            <person name="Yow A.G."/>
            <person name="Zhang Y."/>
            <person name="Bansal K."/>
            <person name="Eacker S.M."/>
            <person name="Sullivan S."/>
            <person name="Liachko I."/>
            <person name="Cubeta M.A."/>
            <person name="Rollins J.A."/>
            <person name="Ashrafi H."/>
        </authorList>
    </citation>
    <scope>NUCLEOTIDE SEQUENCE</scope>
    <source>
        <strain evidence="4">RL-1</strain>
    </source>
</reference>
<dbReference type="EMBL" id="CP063407">
    <property type="protein sequence ID" value="QSZ32206.1"/>
    <property type="molecule type" value="Genomic_DNA"/>
</dbReference>
<dbReference type="OrthoDB" id="2537459at2759"/>
<feature type="region of interest" description="Disordered" evidence="1">
    <location>
        <begin position="114"/>
        <end position="245"/>
    </location>
</feature>
<gene>
    <name evidence="4" type="ORF">DSL72_001778</name>
</gene>
<feature type="compositionally biased region" description="Basic and acidic residues" evidence="1">
    <location>
        <begin position="358"/>
        <end position="377"/>
    </location>
</feature>
<name>A0A8A3PAT0_9HELO</name>
<sequence>MFRSLRDFYRLGVAAIWVVALIDHVDGLTMQYCSTLNTGSGSPKSSIYQSNGLCQATCVNDYAFAIVKGQDCWCSDYAPGITTSTSDCSKPCPGYPDDTCGGVDTYGYIELTKSPAGTKGGAAPTSAPPTSTSSEHVTASSSSTSSSTSPGAVTIISTVTETPSTDSPEIKPTSSPAPPPTSSTPPTTVAAPKSSTSGPPASTWTPTPIVSLETITGQVRTVTVTPTSPPSSESNKPSGSKNSGGLTTGGAVGLTIGLVALMAIIAGIIFFCVRKRRQQKAEEYNSVNSRRESLAGVGVGGPIPSRTMSENSRYVLGTDGRRVVETWEPELRTPASRKSQLMPVDPRLDPFASVYQRGDNKSRESINTIRDDHDYSRRVHQQGPILRAVNPDPD</sequence>
<evidence type="ECO:0000256" key="1">
    <source>
        <dbReference type="SAM" id="MobiDB-lite"/>
    </source>
</evidence>
<feature type="region of interest" description="Disordered" evidence="1">
    <location>
        <begin position="357"/>
        <end position="384"/>
    </location>
</feature>
<dbReference type="Pfam" id="PF01822">
    <property type="entry name" value="WSC"/>
    <property type="match status" value="1"/>
</dbReference>
<dbReference type="AlphaFoldDB" id="A0A8A3PAT0"/>